<comment type="catalytic activity">
    <reaction evidence="1">
        <text>6-hydroxymethyl-7,8-dihydropterin + ATP = (7,8-dihydropterin-6-yl)methyl diphosphate + AMP + H(+)</text>
        <dbReference type="Rhea" id="RHEA:11412"/>
        <dbReference type="ChEBI" id="CHEBI:15378"/>
        <dbReference type="ChEBI" id="CHEBI:30616"/>
        <dbReference type="ChEBI" id="CHEBI:44841"/>
        <dbReference type="ChEBI" id="CHEBI:72950"/>
        <dbReference type="ChEBI" id="CHEBI:456215"/>
        <dbReference type="EC" id="2.7.6.3"/>
    </reaction>
</comment>
<dbReference type="EC" id="2.7.6.3" evidence="3"/>
<organism evidence="11 12">
    <name type="scientific">Bifidobacterium avesanii</name>
    <dbReference type="NCBI Taxonomy" id="1798157"/>
    <lineage>
        <taxon>Bacteria</taxon>
        <taxon>Bacillati</taxon>
        <taxon>Actinomycetota</taxon>
        <taxon>Actinomycetes</taxon>
        <taxon>Bifidobacteriales</taxon>
        <taxon>Bifidobacteriaceae</taxon>
        <taxon>Bifidobacterium</taxon>
    </lineage>
</organism>
<evidence type="ECO:0000256" key="9">
    <source>
        <dbReference type="SAM" id="MobiDB-lite"/>
    </source>
</evidence>
<dbReference type="SUPFAM" id="SSF55083">
    <property type="entry name" value="6-hydroxymethyl-7,8-dihydropterin pyrophosphokinase, HPPK"/>
    <property type="match status" value="1"/>
</dbReference>
<dbReference type="GO" id="GO:0046656">
    <property type="term" value="P:folic acid biosynthetic process"/>
    <property type="evidence" value="ECO:0007669"/>
    <property type="project" value="UniProtKB-KW"/>
</dbReference>
<feature type="region of interest" description="Disordered" evidence="9">
    <location>
        <begin position="60"/>
        <end position="85"/>
    </location>
</feature>
<dbReference type="InterPro" id="IPR035907">
    <property type="entry name" value="Hppk_sf"/>
</dbReference>
<dbReference type="InterPro" id="IPR000550">
    <property type="entry name" value="Hppk"/>
</dbReference>
<dbReference type="GO" id="GO:0046654">
    <property type="term" value="P:tetrahydrofolate biosynthetic process"/>
    <property type="evidence" value="ECO:0007669"/>
    <property type="project" value="UniProtKB-UniPathway"/>
</dbReference>
<feature type="compositionally biased region" description="Low complexity" evidence="9">
    <location>
        <begin position="64"/>
        <end position="83"/>
    </location>
</feature>
<proteinExistence type="predicted"/>
<evidence type="ECO:0000256" key="1">
    <source>
        <dbReference type="ARBA" id="ARBA00000198"/>
    </source>
</evidence>
<keyword evidence="12" id="KW-1185">Reference proteome</keyword>
<feature type="domain" description="7,8-dihydro-6-hydroxymethylpterin-pyrophosphokinase" evidence="10">
    <location>
        <begin position="98"/>
        <end position="204"/>
    </location>
</feature>
<dbReference type="Pfam" id="PF01288">
    <property type="entry name" value="HPPK"/>
    <property type="match status" value="1"/>
</dbReference>
<evidence type="ECO:0000256" key="6">
    <source>
        <dbReference type="ARBA" id="ARBA00022777"/>
    </source>
</evidence>
<accession>A0A7K3TJ61</accession>
<evidence type="ECO:0000256" key="8">
    <source>
        <dbReference type="ARBA" id="ARBA00022909"/>
    </source>
</evidence>
<evidence type="ECO:0000256" key="4">
    <source>
        <dbReference type="ARBA" id="ARBA00022679"/>
    </source>
</evidence>
<comment type="caution">
    <text evidence="11">The sequence shown here is derived from an EMBL/GenBank/DDBJ whole genome shotgun (WGS) entry which is preliminary data.</text>
</comment>
<dbReference type="EMBL" id="WHZY01000017">
    <property type="protein sequence ID" value="NEG79145.1"/>
    <property type="molecule type" value="Genomic_DNA"/>
</dbReference>
<dbReference type="OrthoDB" id="9808041at2"/>
<dbReference type="AlphaFoldDB" id="A0A7K3TJ61"/>
<dbReference type="UniPathway" id="UPA00077">
    <property type="reaction ID" value="UER00155"/>
</dbReference>
<dbReference type="GO" id="GO:0016301">
    <property type="term" value="F:kinase activity"/>
    <property type="evidence" value="ECO:0007669"/>
    <property type="project" value="UniProtKB-KW"/>
</dbReference>
<dbReference type="Gene3D" id="3.30.70.560">
    <property type="entry name" value="7,8-Dihydro-6-hydroxymethylpterin-pyrophosphokinase HPPK"/>
    <property type="match status" value="1"/>
</dbReference>
<dbReference type="RefSeq" id="WP_152350918.1">
    <property type="nucleotide sequence ID" value="NZ_WBSN01000017.1"/>
</dbReference>
<evidence type="ECO:0000313" key="12">
    <source>
        <dbReference type="Proteomes" id="UP000469763"/>
    </source>
</evidence>
<evidence type="ECO:0000256" key="7">
    <source>
        <dbReference type="ARBA" id="ARBA00022840"/>
    </source>
</evidence>
<evidence type="ECO:0000313" key="11">
    <source>
        <dbReference type="EMBL" id="NEG79145.1"/>
    </source>
</evidence>
<keyword evidence="8" id="KW-0289">Folate biosynthesis</keyword>
<comment type="pathway">
    <text evidence="2">Cofactor biosynthesis; tetrahydrofolate biosynthesis; 2-amino-4-hydroxy-6-hydroxymethyl-7,8-dihydropteridine diphosphate from 7,8-dihydroneopterin triphosphate: step 4/4.</text>
</comment>
<evidence type="ECO:0000256" key="3">
    <source>
        <dbReference type="ARBA" id="ARBA00013253"/>
    </source>
</evidence>
<dbReference type="GO" id="GO:0003848">
    <property type="term" value="F:2-amino-4-hydroxy-6-hydroxymethyldihydropteridine diphosphokinase activity"/>
    <property type="evidence" value="ECO:0007669"/>
    <property type="project" value="UniProtKB-EC"/>
</dbReference>
<evidence type="ECO:0000256" key="2">
    <source>
        <dbReference type="ARBA" id="ARBA00005051"/>
    </source>
</evidence>
<dbReference type="GO" id="GO:0005524">
    <property type="term" value="F:ATP binding"/>
    <property type="evidence" value="ECO:0007669"/>
    <property type="project" value="UniProtKB-KW"/>
</dbReference>
<reference evidence="11 12" key="1">
    <citation type="submission" date="2019-10" db="EMBL/GenBank/DDBJ databases">
        <title>Bifidobacterium from non-human primates.</title>
        <authorList>
            <person name="Modesto M."/>
        </authorList>
    </citation>
    <scope>NUCLEOTIDE SEQUENCE [LARGE SCALE GENOMIC DNA]</scope>
    <source>
        <strain evidence="11 12">TREC</strain>
    </source>
</reference>
<protein>
    <recommendedName>
        <fullName evidence="3">2-amino-4-hydroxy-6-hydroxymethyldihydropteridine diphosphokinase</fullName>
        <ecNumber evidence="3">2.7.6.3</ecNumber>
    </recommendedName>
</protein>
<keyword evidence="4" id="KW-0808">Transferase</keyword>
<evidence type="ECO:0000256" key="5">
    <source>
        <dbReference type="ARBA" id="ARBA00022741"/>
    </source>
</evidence>
<evidence type="ECO:0000259" key="10">
    <source>
        <dbReference type="Pfam" id="PF01288"/>
    </source>
</evidence>
<keyword evidence="5" id="KW-0547">Nucleotide-binding</keyword>
<dbReference type="Proteomes" id="UP000469763">
    <property type="component" value="Unassembled WGS sequence"/>
</dbReference>
<sequence length="240" mass="24456">MTDHAVDSADEGGLRARVTLTVPAALAAKLASGAHVDVVVHGADGFAALVADADVELTTPDGTPLDASAPGAGASGSADDTPATPRKAIISMESTDPRAERMFREAVVTLDGIPGVEITGISPLYSVTNFDGPDAFTAVATVSAKLGPKALLGALQTIESGHDGRLDLDIVDYEGVTSDDPELTIPWPSAMQRAAILSPLLDLDEDAHIGKEPVSFLLAMANDAPRVGALSANWILGGGV</sequence>
<name>A0A7K3TJ61_9BIFI</name>
<keyword evidence="6" id="KW-0418">Kinase</keyword>
<keyword evidence="7" id="KW-0067">ATP-binding</keyword>
<gene>
    <name evidence="11" type="ORF">GFD22_09225</name>
</gene>